<proteinExistence type="predicted"/>
<dbReference type="OrthoDB" id="267579at2"/>
<dbReference type="CDD" id="cd11010">
    <property type="entry name" value="S1-P1_nuclease"/>
    <property type="match status" value="1"/>
</dbReference>
<dbReference type="RefSeq" id="WP_048885220.1">
    <property type="nucleotide sequence ID" value="NZ_CP011310.1"/>
</dbReference>
<feature type="chain" id="PRO_5005210781" evidence="7">
    <location>
        <begin position="23"/>
        <end position="285"/>
    </location>
</feature>
<sequence length="285" mass="31531">MIKISAALTAISALSLSVPAHAWGPTGHRVTAQIAQDNISGRTRAEIVEILGHEELPEASTWPDEERSNPAPFWQETAGPFHYVTLPTGQEVGSIIHPAEGDALTALEGFTAVLRDDAASADDRALALRFVVHIVSDLHMPLHSGRGTDRGGNDFIVDWFGKETNLHWVWDEGMILRQQLSYSEYADRLERHMTAEEVLAWWEPAPGNWVAESVALRERIYPQTGPSAGPYGGPDAEPVPGLGTEEFPVALQYRYHWTWIQSAEERLAQSGIRLAAYLDMVFAEE</sequence>
<dbReference type="GO" id="GO:0004519">
    <property type="term" value="F:endonuclease activity"/>
    <property type="evidence" value="ECO:0007669"/>
    <property type="project" value="UniProtKB-KW"/>
</dbReference>
<dbReference type="AlphaFoldDB" id="A0A0H4VFX1"/>
<name>A0A0H4VFX1_9SPHN</name>
<reference evidence="9" key="2">
    <citation type="submission" date="2015-04" db="EMBL/GenBank/DDBJ databases">
        <title>The complete genome sequence of Erythrobacter sp. s21-N3.</title>
        <authorList>
            <person name="Zhuang L."/>
            <person name="Liu Y."/>
            <person name="Shao Z."/>
        </authorList>
    </citation>
    <scope>NUCLEOTIDE SEQUENCE [LARGE SCALE GENOMIC DNA]</scope>
    <source>
        <strain evidence="9">s21-N3</strain>
    </source>
</reference>
<keyword evidence="1" id="KW-0540">Nuclease</keyword>
<protein>
    <submittedName>
        <fullName evidence="8">S1/P1 Nuclease</fullName>
    </submittedName>
</protein>
<evidence type="ECO:0000256" key="2">
    <source>
        <dbReference type="ARBA" id="ARBA00022723"/>
    </source>
</evidence>
<dbReference type="InterPro" id="IPR008947">
    <property type="entry name" value="PLipase_C/P1_nuclease_dom_sf"/>
</dbReference>
<evidence type="ECO:0000256" key="5">
    <source>
        <dbReference type="ARBA" id="ARBA00023157"/>
    </source>
</evidence>
<dbReference type="PANTHER" id="PTHR33146:SF26">
    <property type="entry name" value="ENDONUCLEASE 4"/>
    <property type="match status" value="1"/>
</dbReference>
<gene>
    <name evidence="8" type="ORF">CP97_06210</name>
</gene>
<dbReference type="EMBL" id="CP011310">
    <property type="protein sequence ID" value="AKQ41701.1"/>
    <property type="molecule type" value="Genomic_DNA"/>
</dbReference>
<dbReference type="PATRIC" id="fig|1648404.4.peg.1297"/>
<dbReference type="InterPro" id="IPR003154">
    <property type="entry name" value="S1/P1nuclease"/>
</dbReference>
<dbReference type="GO" id="GO:0016788">
    <property type="term" value="F:hydrolase activity, acting on ester bonds"/>
    <property type="evidence" value="ECO:0007669"/>
    <property type="project" value="InterPro"/>
</dbReference>
<evidence type="ECO:0000313" key="9">
    <source>
        <dbReference type="Proteomes" id="UP000059113"/>
    </source>
</evidence>
<keyword evidence="6" id="KW-0325">Glycoprotein</keyword>
<evidence type="ECO:0000256" key="7">
    <source>
        <dbReference type="SAM" id="SignalP"/>
    </source>
</evidence>
<organism evidence="8 9">
    <name type="scientific">Aurantiacibacter atlanticus</name>
    <dbReference type="NCBI Taxonomy" id="1648404"/>
    <lineage>
        <taxon>Bacteria</taxon>
        <taxon>Pseudomonadati</taxon>
        <taxon>Pseudomonadota</taxon>
        <taxon>Alphaproteobacteria</taxon>
        <taxon>Sphingomonadales</taxon>
        <taxon>Erythrobacteraceae</taxon>
        <taxon>Aurantiacibacter</taxon>
    </lineage>
</organism>
<reference evidence="8 9" key="1">
    <citation type="journal article" date="2015" name="Int. J. Syst. Evol. Microbiol.">
        <title>Erythrobacter atlanticus sp. nov., a bacterium from ocean sediment able to degrade polycyclic aromatic hydrocarbons.</title>
        <authorList>
            <person name="Zhuang L."/>
            <person name="Liu Y."/>
            <person name="Wang L."/>
            <person name="Wang W."/>
            <person name="Shao Z."/>
        </authorList>
    </citation>
    <scope>NUCLEOTIDE SEQUENCE [LARGE SCALE GENOMIC DNA]</scope>
    <source>
        <strain evidence="9">s21-N3</strain>
    </source>
</reference>
<evidence type="ECO:0000256" key="6">
    <source>
        <dbReference type="ARBA" id="ARBA00023180"/>
    </source>
</evidence>
<keyword evidence="9" id="KW-1185">Reference proteome</keyword>
<keyword evidence="7" id="KW-0732">Signal</keyword>
<dbReference type="GO" id="GO:0003676">
    <property type="term" value="F:nucleic acid binding"/>
    <property type="evidence" value="ECO:0007669"/>
    <property type="project" value="InterPro"/>
</dbReference>
<evidence type="ECO:0000313" key="8">
    <source>
        <dbReference type="EMBL" id="AKQ41701.1"/>
    </source>
</evidence>
<keyword evidence="5" id="KW-1015">Disulfide bond</keyword>
<dbReference type="KEGG" id="ery:CP97_06210"/>
<dbReference type="Proteomes" id="UP000059113">
    <property type="component" value="Chromosome"/>
</dbReference>
<keyword evidence="3" id="KW-0255">Endonuclease</keyword>
<dbReference type="PANTHER" id="PTHR33146">
    <property type="entry name" value="ENDONUCLEASE 4"/>
    <property type="match status" value="1"/>
</dbReference>
<evidence type="ECO:0000256" key="1">
    <source>
        <dbReference type="ARBA" id="ARBA00022722"/>
    </source>
</evidence>
<dbReference type="Pfam" id="PF02265">
    <property type="entry name" value="S1-P1_nuclease"/>
    <property type="match status" value="1"/>
</dbReference>
<dbReference type="GO" id="GO:0006308">
    <property type="term" value="P:DNA catabolic process"/>
    <property type="evidence" value="ECO:0007669"/>
    <property type="project" value="InterPro"/>
</dbReference>
<accession>A0A0H4VFX1</accession>
<dbReference type="STRING" id="1648404.CP97_06210"/>
<evidence type="ECO:0000256" key="3">
    <source>
        <dbReference type="ARBA" id="ARBA00022759"/>
    </source>
</evidence>
<dbReference type="GO" id="GO:0046872">
    <property type="term" value="F:metal ion binding"/>
    <property type="evidence" value="ECO:0007669"/>
    <property type="project" value="UniProtKB-KW"/>
</dbReference>
<evidence type="ECO:0000256" key="4">
    <source>
        <dbReference type="ARBA" id="ARBA00022801"/>
    </source>
</evidence>
<feature type="signal peptide" evidence="7">
    <location>
        <begin position="1"/>
        <end position="22"/>
    </location>
</feature>
<keyword evidence="2" id="KW-0479">Metal-binding</keyword>
<dbReference type="Gene3D" id="1.10.575.10">
    <property type="entry name" value="P1 Nuclease"/>
    <property type="match status" value="1"/>
</dbReference>
<keyword evidence="4" id="KW-0378">Hydrolase</keyword>
<dbReference type="SUPFAM" id="SSF48537">
    <property type="entry name" value="Phospholipase C/P1 nuclease"/>
    <property type="match status" value="1"/>
</dbReference>